<accession>A0A1H2LB96</accession>
<dbReference type="NCBIfam" id="TIGR04380">
    <property type="entry name" value="myo_inos_iolG"/>
    <property type="match status" value="1"/>
</dbReference>
<dbReference type="SUPFAM" id="SSF51735">
    <property type="entry name" value="NAD(P)-binding Rossmann-fold domains"/>
    <property type="match status" value="1"/>
</dbReference>
<dbReference type="GeneID" id="65344156"/>
<dbReference type="OrthoDB" id="256869at2"/>
<evidence type="ECO:0000313" key="6">
    <source>
        <dbReference type="Proteomes" id="UP000214355"/>
    </source>
</evidence>
<dbReference type="InterPro" id="IPR036291">
    <property type="entry name" value="NAD(P)-bd_dom_sf"/>
</dbReference>
<dbReference type="EMBL" id="LT629804">
    <property type="protein sequence ID" value="SDU78273.1"/>
    <property type="molecule type" value="Genomic_DNA"/>
</dbReference>
<sequence>MIRIGLVGAGRIAHVHARTVEAHPNAQLTFVADPVEAAVKPLAEKYGVRYSLNADDVFTAPDVDAVIICSPTPLHVEHILKAAKAGKPALCEKPVAMETAKVEELVESLKDVDHTTMIGFNRRFDPTFAQMHKMVEAGVVGKVEQVTIISRDPAAPPKEYIAVSGGIFKDMTIHDFDTARFFLGDIVSVYAVGQNLDPELADTGDFDGAVITLTNSEGAVATITNSRHCSSGYDQRLEVFGDKATINGDNMRSTQVRVSNGDHTDAKNVYLDFFLERYEEAYANELNEFFAAISENRKPATSIDDGAKALRIAEAAEESAKTGKIVYL</sequence>
<comment type="similarity">
    <text evidence="1">Belongs to the Gfo/Idh/MocA family.</text>
</comment>
<dbReference type="InterPro" id="IPR055170">
    <property type="entry name" value="GFO_IDH_MocA-like_dom"/>
</dbReference>
<dbReference type="GO" id="GO:0006740">
    <property type="term" value="P:NADPH regeneration"/>
    <property type="evidence" value="ECO:0007669"/>
    <property type="project" value="TreeGrafter"/>
</dbReference>
<feature type="domain" description="Gfo/Idh/MocA-like oxidoreductase N-terminal" evidence="3">
    <location>
        <begin position="2"/>
        <end position="120"/>
    </location>
</feature>
<dbReference type="PANTHER" id="PTHR42840:SF3">
    <property type="entry name" value="BINDING ROSSMANN FOLD OXIDOREDUCTASE, PUTATIVE (AFU_ORTHOLOGUE AFUA_2G10240)-RELATED"/>
    <property type="match status" value="1"/>
</dbReference>
<dbReference type="PANTHER" id="PTHR42840">
    <property type="entry name" value="NAD(P)-BINDING ROSSMANN-FOLD SUPERFAMILY PROTEIN-RELATED"/>
    <property type="match status" value="1"/>
</dbReference>
<dbReference type="RefSeq" id="WP_091279281.1">
    <property type="nucleotide sequence ID" value="NZ_JABAPL010000004.1"/>
</dbReference>
<protein>
    <submittedName>
        <fullName evidence="5">Myo-inositol 2-dehydrogenase</fullName>
    </submittedName>
</protein>
<dbReference type="AlphaFoldDB" id="A0A1H2LB96"/>
<dbReference type="InterPro" id="IPR030827">
    <property type="entry name" value="Myo_inos_IolG"/>
</dbReference>
<dbReference type="Gene3D" id="3.40.50.720">
    <property type="entry name" value="NAD(P)-binding Rossmann-like Domain"/>
    <property type="match status" value="1"/>
</dbReference>
<keyword evidence="2" id="KW-0560">Oxidoreductase</keyword>
<proteinExistence type="inferred from homology"/>
<dbReference type="STRING" id="131112.SAMN04489737_0402"/>
<organism evidence="5 6">
    <name type="scientific">Arcanobacterium phocae</name>
    <dbReference type="NCBI Taxonomy" id="131112"/>
    <lineage>
        <taxon>Bacteria</taxon>
        <taxon>Bacillati</taxon>
        <taxon>Actinomycetota</taxon>
        <taxon>Actinomycetes</taxon>
        <taxon>Actinomycetales</taxon>
        <taxon>Actinomycetaceae</taxon>
        <taxon>Arcanobacterium</taxon>
    </lineage>
</organism>
<evidence type="ECO:0000259" key="3">
    <source>
        <dbReference type="Pfam" id="PF01408"/>
    </source>
</evidence>
<dbReference type="SUPFAM" id="SSF55347">
    <property type="entry name" value="Glyceraldehyde-3-phosphate dehydrogenase-like, C-terminal domain"/>
    <property type="match status" value="1"/>
</dbReference>
<keyword evidence="6" id="KW-1185">Reference proteome</keyword>
<evidence type="ECO:0000256" key="2">
    <source>
        <dbReference type="ARBA" id="ARBA00023002"/>
    </source>
</evidence>
<dbReference type="Proteomes" id="UP000214355">
    <property type="component" value="Chromosome I"/>
</dbReference>
<gene>
    <name evidence="5" type="ORF">SAMN04489737_0402</name>
</gene>
<evidence type="ECO:0000313" key="5">
    <source>
        <dbReference type="EMBL" id="SDU78273.1"/>
    </source>
</evidence>
<dbReference type="InterPro" id="IPR000683">
    <property type="entry name" value="Gfo/Idh/MocA-like_OxRdtase_N"/>
</dbReference>
<dbReference type="GO" id="GO:0000166">
    <property type="term" value="F:nucleotide binding"/>
    <property type="evidence" value="ECO:0007669"/>
    <property type="project" value="InterPro"/>
</dbReference>
<dbReference type="Pfam" id="PF22725">
    <property type="entry name" value="GFO_IDH_MocA_C3"/>
    <property type="match status" value="1"/>
</dbReference>
<dbReference type="GO" id="GO:0016491">
    <property type="term" value="F:oxidoreductase activity"/>
    <property type="evidence" value="ECO:0007669"/>
    <property type="project" value="UniProtKB-KW"/>
</dbReference>
<feature type="domain" description="GFO/IDH/MocA-like oxidoreductase" evidence="4">
    <location>
        <begin position="128"/>
        <end position="246"/>
    </location>
</feature>
<dbReference type="Gene3D" id="3.30.360.10">
    <property type="entry name" value="Dihydrodipicolinate Reductase, domain 2"/>
    <property type="match status" value="1"/>
</dbReference>
<reference evidence="6" key="1">
    <citation type="submission" date="2016-10" db="EMBL/GenBank/DDBJ databases">
        <authorList>
            <person name="Varghese N."/>
            <person name="Submissions S."/>
        </authorList>
    </citation>
    <scope>NUCLEOTIDE SEQUENCE [LARGE SCALE GENOMIC DNA]</scope>
    <source>
        <strain evidence="6">DSM 10002</strain>
    </source>
</reference>
<evidence type="ECO:0000256" key="1">
    <source>
        <dbReference type="ARBA" id="ARBA00010928"/>
    </source>
</evidence>
<dbReference type="Pfam" id="PF01408">
    <property type="entry name" value="GFO_IDH_MocA"/>
    <property type="match status" value="1"/>
</dbReference>
<name>A0A1H2LB96_9ACTO</name>
<evidence type="ECO:0000259" key="4">
    <source>
        <dbReference type="Pfam" id="PF22725"/>
    </source>
</evidence>
<dbReference type="GO" id="GO:0005737">
    <property type="term" value="C:cytoplasm"/>
    <property type="evidence" value="ECO:0007669"/>
    <property type="project" value="TreeGrafter"/>
</dbReference>